<sequence>MERNRSDEDLTMSASPRAPSGAAVMRPSVTDALTRAFFEEWAETGLGALSLERVAKRAGVGKAAIYRRWSSKQDMAIELIKAVGLNLTTIPDSGSLLEDLRLILLSLRRTMRHPLIRRILPDLHAEMARTSALSAEIRNTLQYERRERGKAIVDRAIARGELSETADRDLANDALASILYWRIIVTGGRVSSLEINKIARFIAAGLGRQ</sequence>
<dbReference type="Gene3D" id="1.10.357.10">
    <property type="entry name" value="Tetracycline Repressor, domain 2"/>
    <property type="match status" value="1"/>
</dbReference>
<dbReference type="PANTHER" id="PTHR30055">
    <property type="entry name" value="HTH-TYPE TRANSCRIPTIONAL REGULATOR RUTR"/>
    <property type="match status" value="1"/>
</dbReference>
<dbReference type="GO" id="GO:0003700">
    <property type="term" value="F:DNA-binding transcription factor activity"/>
    <property type="evidence" value="ECO:0007669"/>
    <property type="project" value="TreeGrafter"/>
</dbReference>
<evidence type="ECO:0000256" key="5">
    <source>
        <dbReference type="SAM" id="MobiDB-lite"/>
    </source>
</evidence>
<dbReference type="RefSeq" id="WP_100368309.1">
    <property type="nucleotide sequence ID" value="NZ_PGTY01000002.1"/>
</dbReference>
<dbReference type="Pfam" id="PF16859">
    <property type="entry name" value="TetR_C_11"/>
    <property type="match status" value="1"/>
</dbReference>
<dbReference type="OrthoDB" id="9796019at2"/>
<dbReference type="GO" id="GO:0000976">
    <property type="term" value="F:transcription cis-regulatory region binding"/>
    <property type="evidence" value="ECO:0007669"/>
    <property type="project" value="TreeGrafter"/>
</dbReference>
<keyword evidence="8" id="KW-1185">Reference proteome</keyword>
<dbReference type="InterPro" id="IPR050109">
    <property type="entry name" value="HTH-type_TetR-like_transc_reg"/>
</dbReference>
<evidence type="ECO:0000256" key="2">
    <source>
        <dbReference type="ARBA" id="ARBA00023125"/>
    </source>
</evidence>
<gene>
    <name evidence="7" type="ORF">BC777_2327</name>
</gene>
<dbReference type="AlphaFoldDB" id="A0A2M8W4W4"/>
<keyword evidence="3" id="KW-0804">Transcription</keyword>
<comment type="caution">
    <text evidence="7">The sequence shown here is derived from an EMBL/GenBank/DDBJ whole genome shotgun (WGS) entry which is preliminary data.</text>
</comment>
<dbReference type="PROSITE" id="PS50977">
    <property type="entry name" value="HTH_TETR_2"/>
    <property type="match status" value="1"/>
</dbReference>
<organism evidence="7 8">
    <name type="scientific">Yoonia maricola</name>
    <dbReference type="NCBI Taxonomy" id="420999"/>
    <lineage>
        <taxon>Bacteria</taxon>
        <taxon>Pseudomonadati</taxon>
        <taxon>Pseudomonadota</taxon>
        <taxon>Alphaproteobacteria</taxon>
        <taxon>Rhodobacterales</taxon>
        <taxon>Paracoccaceae</taxon>
        <taxon>Yoonia</taxon>
    </lineage>
</organism>
<dbReference type="InterPro" id="IPR023772">
    <property type="entry name" value="DNA-bd_HTH_TetR-type_CS"/>
</dbReference>
<keyword evidence="1" id="KW-0805">Transcription regulation</keyword>
<protein>
    <submittedName>
        <fullName evidence="7">TetR family transcriptional regulator</fullName>
    </submittedName>
</protein>
<reference evidence="7 8" key="1">
    <citation type="submission" date="2017-11" db="EMBL/GenBank/DDBJ databases">
        <title>Genomic Encyclopedia of Archaeal and Bacterial Type Strains, Phase II (KMG-II): From Individual Species to Whole Genera.</title>
        <authorList>
            <person name="Goeker M."/>
        </authorList>
    </citation>
    <scope>NUCLEOTIDE SEQUENCE [LARGE SCALE GENOMIC DNA]</scope>
    <source>
        <strain evidence="7 8">DSM 29128</strain>
    </source>
</reference>
<dbReference type="Gene3D" id="1.10.10.60">
    <property type="entry name" value="Homeodomain-like"/>
    <property type="match status" value="1"/>
</dbReference>
<name>A0A2M8W4W4_9RHOB</name>
<dbReference type="PANTHER" id="PTHR30055:SF148">
    <property type="entry name" value="TETR-FAMILY TRANSCRIPTIONAL REGULATOR"/>
    <property type="match status" value="1"/>
</dbReference>
<dbReference type="InterPro" id="IPR036271">
    <property type="entry name" value="Tet_transcr_reg_TetR-rel_C_sf"/>
</dbReference>
<feature type="domain" description="HTH tetR-type" evidence="6">
    <location>
        <begin position="27"/>
        <end position="87"/>
    </location>
</feature>
<dbReference type="SUPFAM" id="SSF48498">
    <property type="entry name" value="Tetracyclin repressor-like, C-terminal domain"/>
    <property type="match status" value="1"/>
</dbReference>
<dbReference type="EMBL" id="PGTY01000002">
    <property type="protein sequence ID" value="PJI85973.1"/>
    <property type="molecule type" value="Genomic_DNA"/>
</dbReference>
<proteinExistence type="predicted"/>
<dbReference type="Proteomes" id="UP000228531">
    <property type="component" value="Unassembled WGS sequence"/>
</dbReference>
<evidence type="ECO:0000259" key="6">
    <source>
        <dbReference type="PROSITE" id="PS50977"/>
    </source>
</evidence>
<evidence type="ECO:0000256" key="4">
    <source>
        <dbReference type="PROSITE-ProRule" id="PRU00335"/>
    </source>
</evidence>
<dbReference type="PROSITE" id="PS01081">
    <property type="entry name" value="HTH_TETR_1"/>
    <property type="match status" value="1"/>
</dbReference>
<evidence type="ECO:0000313" key="8">
    <source>
        <dbReference type="Proteomes" id="UP000228531"/>
    </source>
</evidence>
<dbReference type="SUPFAM" id="SSF46689">
    <property type="entry name" value="Homeodomain-like"/>
    <property type="match status" value="1"/>
</dbReference>
<dbReference type="Pfam" id="PF00440">
    <property type="entry name" value="TetR_N"/>
    <property type="match status" value="1"/>
</dbReference>
<keyword evidence="2 4" id="KW-0238">DNA-binding</keyword>
<evidence type="ECO:0000256" key="3">
    <source>
        <dbReference type="ARBA" id="ARBA00023163"/>
    </source>
</evidence>
<accession>A0A2M8W4W4</accession>
<dbReference type="InterPro" id="IPR009057">
    <property type="entry name" value="Homeodomain-like_sf"/>
</dbReference>
<evidence type="ECO:0000313" key="7">
    <source>
        <dbReference type="EMBL" id="PJI85973.1"/>
    </source>
</evidence>
<dbReference type="InterPro" id="IPR011075">
    <property type="entry name" value="TetR_C"/>
</dbReference>
<dbReference type="InterPro" id="IPR001647">
    <property type="entry name" value="HTH_TetR"/>
</dbReference>
<feature type="DNA-binding region" description="H-T-H motif" evidence="4">
    <location>
        <begin position="50"/>
        <end position="69"/>
    </location>
</feature>
<evidence type="ECO:0000256" key="1">
    <source>
        <dbReference type="ARBA" id="ARBA00023015"/>
    </source>
</evidence>
<feature type="region of interest" description="Disordered" evidence="5">
    <location>
        <begin position="1"/>
        <end position="23"/>
    </location>
</feature>